<dbReference type="Gene3D" id="2.30.31.10">
    <property type="entry name" value="Transcriptional Coactivator Pc4, Chain A"/>
    <property type="match status" value="1"/>
</dbReference>
<protein>
    <submittedName>
        <fullName evidence="1">Putative TRANSCRIPTIONAL COACTIVATOR P15, RECOMBINATION, REPAIR, TRANSCRIPTION, SSB.9A</fullName>
    </submittedName>
</protein>
<dbReference type="GO" id="GO:0006355">
    <property type="term" value="P:regulation of DNA-templated transcription"/>
    <property type="evidence" value="ECO:0007669"/>
    <property type="project" value="InterPro"/>
</dbReference>
<accession>A0A8S5UJ16</accession>
<name>A0A8S5UJ16_9CAUD</name>
<dbReference type="InterPro" id="IPR009044">
    <property type="entry name" value="ssDNA-bd_transcriptional_reg"/>
</dbReference>
<dbReference type="GO" id="GO:0003677">
    <property type="term" value="F:DNA binding"/>
    <property type="evidence" value="ECO:0007669"/>
    <property type="project" value="InterPro"/>
</dbReference>
<evidence type="ECO:0000313" key="1">
    <source>
        <dbReference type="EMBL" id="DAF94358.1"/>
    </source>
</evidence>
<dbReference type="EMBL" id="BK016090">
    <property type="protein sequence ID" value="DAF94358.1"/>
    <property type="molecule type" value="Genomic_DNA"/>
</dbReference>
<proteinExistence type="predicted"/>
<sequence length="90" mass="10319">MGKRFKVRDNKAIYINAIDYKDQRLVSVRQQYTTAKEPDVWKNGYQGISLPSSPKALRKLAAHLELLATRIEAGEQEFEAVADEPKKEKK</sequence>
<reference evidence="1" key="1">
    <citation type="journal article" date="2021" name="Proc. Natl. Acad. Sci. U.S.A.">
        <title>A Catalog of Tens of Thousands of Viruses from Human Metagenomes Reveals Hidden Associations with Chronic Diseases.</title>
        <authorList>
            <person name="Tisza M.J."/>
            <person name="Buck C.B."/>
        </authorList>
    </citation>
    <scope>NUCLEOTIDE SEQUENCE</scope>
    <source>
        <strain evidence="1">Ctu2j3</strain>
    </source>
</reference>
<dbReference type="EMBL" id="BK016090">
    <property type="protein sequence ID" value="DAF94377.1"/>
    <property type="molecule type" value="Genomic_DNA"/>
</dbReference>
<organism evidence="1">
    <name type="scientific">Myoviridae sp. ctu2j3</name>
    <dbReference type="NCBI Taxonomy" id="2825197"/>
    <lineage>
        <taxon>Viruses</taxon>
        <taxon>Duplodnaviria</taxon>
        <taxon>Heunggongvirae</taxon>
        <taxon>Uroviricota</taxon>
        <taxon>Caudoviricetes</taxon>
    </lineage>
</organism>